<sequence>MEVRVRHTPMNDRVHRPSNSDFQSHDALHGHVRCQIPFDRLPTFADHSGRGMKVDARINDSPTALFPTYDEMTFYSSNLLEVKRSMCQAGPSLRALCNARHPVKGSSGAKTKAVYLLSEKQRLRELRRTRQIRYRRKKEQYILDLQEQTRKLRRTIDELEQYRRLRSDTVVTQMNAWRFAAEYFRLFRYGVRFKEGSKTSETAESAQLDFLRNSMTEDLVYNAEHGVVCMLQTWRQTSCWFAPVRLEVDRLTKDATGFLVANTLFTVTISEQTLRDVFPHLCNNDGTMSALAQKLLGQAIAMRGSTRFKWDDALGRVASVMSQSDMLTPLLRILGSVNDVSRVFDKALITPDFQLVAEER</sequence>
<gene>
    <name evidence="3" type="ORF">HBR001_LOCUS7630</name>
</gene>
<comment type="caution">
    <text evidence="3">The sequence shown here is derived from an EMBL/GenBank/DDBJ whole genome shotgun (WGS) entry which is preliminary data.</text>
</comment>
<feature type="coiled-coil region" evidence="1">
    <location>
        <begin position="138"/>
        <end position="165"/>
    </location>
</feature>
<accession>A0AAV0UPK4</accession>
<organism evidence="3 4">
    <name type="scientific">Hyaloperonospora brassicae</name>
    <name type="common">Brassica downy mildew</name>
    <name type="synonym">Peronospora brassicae</name>
    <dbReference type="NCBI Taxonomy" id="162125"/>
    <lineage>
        <taxon>Eukaryota</taxon>
        <taxon>Sar</taxon>
        <taxon>Stramenopiles</taxon>
        <taxon>Oomycota</taxon>
        <taxon>Peronosporomycetes</taxon>
        <taxon>Peronosporales</taxon>
        <taxon>Peronosporaceae</taxon>
        <taxon>Hyaloperonospora</taxon>
    </lineage>
</organism>
<protein>
    <recommendedName>
        <fullName evidence="5">BZIP domain-containing protein</fullName>
    </recommendedName>
</protein>
<evidence type="ECO:0000256" key="1">
    <source>
        <dbReference type="SAM" id="Coils"/>
    </source>
</evidence>
<evidence type="ECO:0000313" key="4">
    <source>
        <dbReference type="Proteomes" id="UP001162031"/>
    </source>
</evidence>
<keyword evidence="1" id="KW-0175">Coiled coil</keyword>
<feature type="compositionally biased region" description="Basic and acidic residues" evidence="2">
    <location>
        <begin position="1"/>
        <end position="15"/>
    </location>
</feature>
<proteinExistence type="predicted"/>
<dbReference type="EMBL" id="CANTFL010001401">
    <property type="protein sequence ID" value="CAI5738871.1"/>
    <property type="molecule type" value="Genomic_DNA"/>
</dbReference>
<feature type="region of interest" description="Disordered" evidence="2">
    <location>
        <begin position="1"/>
        <end position="20"/>
    </location>
</feature>
<reference evidence="3" key="1">
    <citation type="submission" date="2022-12" db="EMBL/GenBank/DDBJ databases">
        <authorList>
            <person name="Webb A."/>
        </authorList>
    </citation>
    <scope>NUCLEOTIDE SEQUENCE</scope>
    <source>
        <strain evidence="3">Hp1</strain>
    </source>
</reference>
<name>A0AAV0UPK4_HYABA</name>
<evidence type="ECO:0000256" key="2">
    <source>
        <dbReference type="SAM" id="MobiDB-lite"/>
    </source>
</evidence>
<dbReference type="AlphaFoldDB" id="A0AAV0UPK4"/>
<dbReference type="Proteomes" id="UP001162031">
    <property type="component" value="Unassembled WGS sequence"/>
</dbReference>
<evidence type="ECO:0008006" key="5">
    <source>
        <dbReference type="Google" id="ProtNLM"/>
    </source>
</evidence>
<keyword evidence="4" id="KW-1185">Reference proteome</keyword>
<evidence type="ECO:0000313" key="3">
    <source>
        <dbReference type="EMBL" id="CAI5738871.1"/>
    </source>
</evidence>